<dbReference type="RefSeq" id="WP_345447435.1">
    <property type="nucleotide sequence ID" value="NZ_BAABQU010000069.1"/>
</dbReference>
<dbReference type="PANTHER" id="PTHR42692:SF1">
    <property type="entry name" value="NUCLEOTIDE PYROPHOSPHOHYDROLASE"/>
    <property type="match status" value="1"/>
</dbReference>
<protein>
    <submittedName>
        <fullName evidence="1">Uncharacterized protein</fullName>
    </submittedName>
</protein>
<dbReference type="InterPro" id="IPR047046">
    <property type="entry name" value="YpjD/YvdC"/>
</dbReference>
<name>A0ABP9UG61_9DEIO</name>
<evidence type="ECO:0000313" key="1">
    <source>
        <dbReference type="EMBL" id="GAA5441701.1"/>
    </source>
</evidence>
<dbReference type="Proteomes" id="UP001423409">
    <property type="component" value="Unassembled WGS sequence"/>
</dbReference>
<dbReference type="InterPro" id="IPR045425">
    <property type="entry name" value="DUF6508"/>
</dbReference>
<proteinExistence type="predicted"/>
<comment type="caution">
    <text evidence="1">The sequence shown here is derived from an EMBL/GenBank/DDBJ whole genome shotgun (WGS) entry which is preliminary data.</text>
</comment>
<sequence>MSATYGPAALKAIADFLPIFEAPEFKFSHNDSPLRQTGEQSFEVVGYTYDPQVYAFWDAAEDAGWLQPFDWMSWSDTDEAIALRYQPDAISQATPEQLSRLLTMFVRAERFGDGAWLSLWQSGVLIGILRRAAILAEEGEQ</sequence>
<dbReference type="PANTHER" id="PTHR42692">
    <property type="entry name" value="NUCLEOTIDE PYROPHOSPHOHYDROLASE"/>
    <property type="match status" value="1"/>
</dbReference>
<evidence type="ECO:0000313" key="2">
    <source>
        <dbReference type="Proteomes" id="UP001423409"/>
    </source>
</evidence>
<dbReference type="Pfam" id="PF20118">
    <property type="entry name" value="DUF6508"/>
    <property type="match status" value="1"/>
</dbReference>
<keyword evidence="2" id="KW-1185">Reference proteome</keyword>
<gene>
    <name evidence="1" type="ORF">Dcae01_03241</name>
</gene>
<dbReference type="EMBL" id="BAABQU010000069">
    <property type="protein sequence ID" value="GAA5441701.1"/>
    <property type="molecule type" value="Genomic_DNA"/>
</dbReference>
<organism evidence="1 2">
    <name type="scientific">Deinococcus caeni</name>
    <dbReference type="NCBI Taxonomy" id="569127"/>
    <lineage>
        <taxon>Bacteria</taxon>
        <taxon>Thermotogati</taxon>
        <taxon>Deinococcota</taxon>
        <taxon>Deinococci</taxon>
        <taxon>Deinococcales</taxon>
        <taxon>Deinococcaceae</taxon>
        <taxon>Deinococcus</taxon>
    </lineage>
</organism>
<reference evidence="1 2" key="1">
    <citation type="submission" date="2024-02" db="EMBL/GenBank/DDBJ databases">
        <title>Deinococcus caeni NBRC 101312.</title>
        <authorList>
            <person name="Ichikawa N."/>
            <person name="Katano-Makiyama Y."/>
            <person name="Hidaka K."/>
        </authorList>
    </citation>
    <scope>NUCLEOTIDE SEQUENCE [LARGE SCALE GENOMIC DNA]</scope>
    <source>
        <strain evidence="1 2">NBRC 101312</strain>
    </source>
</reference>
<accession>A0ABP9UG61</accession>